<feature type="region of interest" description="Disordered" evidence="1">
    <location>
        <begin position="18"/>
        <end position="72"/>
    </location>
</feature>
<gene>
    <name evidence="2" type="ORF">LITE_LOCUS51583</name>
</gene>
<name>A0AAV0S5Z4_9ROSI</name>
<protein>
    <submittedName>
        <fullName evidence="2">Uncharacterized protein</fullName>
    </submittedName>
</protein>
<organism evidence="2 3">
    <name type="scientific">Linum tenue</name>
    <dbReference type="NCBI Taxonomy" id="586396"/>
    <lineage>
        <taxon>Eukaryota</taxon>
        <taxon>Viridiplantae</taxon>
        <taxon>Streptophyta</taxon>
        <taxon>Embryophyta</taxon>
        <taxon>Tracheophyta</taxon>
        <taxon>Spermatophyta</taxon>
        <taxon>Magnoliopsida</taxon>
        <taxon>eudicotyledons</taxon>
        <taxon>Gunneridae</taxon>
        <taxon>Pentapetalae</taxon>
        <taxon>rosids</taxon>
        <taxon>fabids</taxon>
        <taxon>Malpighiales</taxon>
        <taxon>Linaceae</taxon>
        <taxon>Linum</taxon>
    </lineage>
</organism>
<reference evidence="2" key="1">
    <citation type="submission" date="2022-08" db="EMBL/GenBank/DDBJ databases">
        <authorList>
            <person name="Gutierrez-Valencia J."/>
        </authorList>
    </citation>
    <scope>NUCLEOTIDE SEQUENCE</scope>
</reference>
<feature type="compositionally biased region" description="Basic and acidic residues" evidence="1">
    <location>
        <begin position="19"/>
        <end position="32"/>
    </location>
</feature>
<dbReference type="AlphaFoldDB" id="A0AAV0S5Z4"/>
<sequence length="72" mass="8633">MKKYQLKFTFLFHKSIPSHGKESWREGGANERSRRRRRRRNERKEGRFQEDAAVVGPAPTRKLRDPHHGIIH</sequence>
<keyword evidence="3" id="KW-1185">Reference proteome</keyword>
<accession>A0AAV0S5Z4</accession>
<comment type="caution">
    <text evidence="2">The sequence shown here is derived from an EMBL/GenBank/DDBJ whole genome shotgun (WGS) entry which is preliminary data.</text>
</comment>
<feature type="compositionally biased region" description="Basic and acidic residues" evidence="1">
    <location>
        <begin position="62"/>
        <end position="72"/>
    </location>
</feature>
<dbReference type="EMBL" id="CAMGYJ010000011">
    <property type="protein sequence ID" value="CAI0628275.1"/>
    <property type="molecule type" value="Genomic_DNA"/>
</dbReference>
<evidence type="ECO:0000313" key="3">
    <source>
        <dbReference type="Proteomes" id="UP001154282"/>
    </source>
</evidence>
<proteinExistence type="predicted"/>
<evidence type="ECO:0000256" key="1">
    <source>
        <dbReference type="SAM" id="MobiDB-lite"/>
    </source>
</evidence>
<evidence type="ECO:0000313" key="2">
    <source>
        <dbReference type="EMBL" id="CAI0628275.1"/>
    </source>
</evidence>
<dbReference type="Proteomes" id="UP001154282">
    <property type="component" value="Unassembled WGS sequence"/>
</dbReference>